<organism evidence="1 2">
    <name type="scientific">Kangiella japonica</name>
    <dbReference type="NCBI Taxonomy" id="647384"/>
    <lineage>
        <taxon>Bacteria</taxon>
        <taxon>Pseudomonadati</taxon>
        <taxon>Pseudomonadota</taxon>
        <taxon>Gammaproteobacteria</taxon>
        <taxon>Kangiellales</taxon>
        <taxon>Kangiellaceae</taxon>
        <taxon>Kangiella</taxon>
    </lineage>
</organism>
<name>A0ABN0T1Z2_9GAMM</name>
<evidence type="ECO:0000313" key="1">
    <source>
        <dbReference type="EMBL" id="GAA0209596.1"/>
    </source>
</evidence>
<proteinExistence type="predicted"/>
<dbReference type="EMBL" id="BAAAFM010000003">
    <property type="protein sequence ID" value="GAA0209596.1"/>
    <property type="molecule type" value="Genomic_DNA"/>
</dbReference>
<dbReference type="RefSeq" id="WP_343989057.1">
    <property type="nucleotide sequence ID" value="NZ_BAAAFM010000003.1"/>
</dbReference>
<evidence type="ECO:0000313" key="2">
    <source>
        <dbReference type="Proteomes" id="UP001501221"/>
    </source>
</evidence>
<protein>
    <recommendedName>
        <fullName evidence="3">Dicarboxylate transport domain-containing protein</fullName>
    </recommendedName>
</protein>
<sequence length="896" mass="98968">MQSKATPKKSWLKTTLKITLWFLLLITLTLAIAYWTAPSWVPSQISKFLPPSIKLQNLEFKRPGLTSTDIDNLTLVLSTSAPEGDDIDARNSYTVNLKQVRLGYSLWQRKLISISAQSAHLQWPESRSGNQQSEVAQIIPLPNLPVSDIVIKKLTLDGLTVQSILANDITIKETPNSASLSTQLVFLDKEFAIEAKAQRVKQTLTQLSARVTQAGSQLTVEAEPHSTKHWKFDAKGLLDITEFYAEPGIELSIEPVQFDLVGSLELDDSISLNLLDTSSMSTQLDAQKLGLIKKLDELLQANYINSNLKQLNPQYHLALSPVESANFLYHPTKQQFSIEHGRLDINVTNPAVTAAVSLSQLQLDLNQALTAEAQRAQMMLSLAVNGISAKFKSPEHQAKSDTLNFSMTTQALLHQSSLLIKDASAKVSLAPVSYRGNNSTATVAQNSWTLKGQSAIHFANAKQNNHQWNLSLDKPVNPTLQLDAEQFSAKGVSAQLNYTQNTKAPSGLLTGNYQLNQLSLKQQPLNLSGLKGSIQFVTNQSPKGHLSFSSANYKGQQVGFTNISGVLDWSKLNDRFFAQGSLSHQQSKVPFNYQFNLANSKHNLKIKQSSLPVSTIRSWVTVFKDYPQLSFNAGNLEISSLDGDPVGLFFNGKLKLDKFNLKYDEFEVKNWTIEDSLTSSSKLSGTLKSHIESIELATDIAITDISFLMPHTIDSVEIIDLKGKLLNGTIGIPSLTINKNGISPFITNLRSIDINALLKALNSQDLTLTGRFDFTLPLTVSEQGQQITNGHFKALGEGIIKLKSKDSKNANIAFQALENFHYKEFSGTINYNLEGDYTIALNVLGSNPNLYNGFPVKLDLTLRGKLPKLLYSMIVTGDMTKPILDDLKQQQILNIQ</sequence>
<evidence type="ECO:0008006" key="3">
    <source>
        <dbReference type="Google" id="ProtNLM"/>
    </source>
</evidence>
<keyword evidence="2" id="KW-1185">Reference proteome</keyword>
<dbReference type="Proteomes" id="UP001501221">
    <property type="component" value="Unassembled WGS sequence"/>
</dbReference>
<accession>A0ABN0T1Z2</accession>
<dbReference type="Pfam" id="PF11739">
    <property type="entry name" value="YdbH-like"/>
    <property type="match status" value="1"/>
</dbReference>
<gene>
    <name evidence="1" type="ORF">GCM10009123_16270</name>
</gene>
<reference evidence="1 2" key="1">
    <citation type="journal article" date="2019" name="Int. J. Syst. Evol. Microbiol.">
        <title>The Global Catalogue of Microorganisms (GCM) 10K type strain sequencing project: providing services to taxonomists for standard genome sequencing and annotation.</title>
        <authorList>
            <consortium name="The Broad Institute Genomics Platform"/>
            <consortium name="The Broad Institute Genome Sequencing Center for Infectious Disease"/>
            <person name="Wu L."/>
            <person name="Ma J."/>
        </authorList>
    </citation>
    <scope>NUCLEOTIDE SEQUENCE [LARGE SCALE GENOMIC DNA]</scope>
    <source>
        <strain evidence="1 2">JCM 16211</strain>
    </source>
</reference>
<comment type="caution">
    <text evidence="1">The sequence shown here is derived from an EMBL/GenBank/DDBJ whole genome shotgun (WGS) entry which is preliminary data.</text>
</comment>
<dbReference type="InterPro" id="IPR021730">
    <property type="entry name" value="YdbH"/>
</dbReference>